<reference evidence="2 3" key="1">
    <citation type="submission" date="2016-08" db="EMBL/GenBank/DDBJ databases">
        <title>Characterization of Isolates of Eisenbergiella tayi Derived from Blood Cultures, Using Whole Genome Sequencing.</title>
        <authorList>
            <person name="Bernier A.-M."/>
            <person name="Burdz T."/>
            <person name="Wiebe D."/>
            <person name="Bernard K."/>
        </authorList>
    </citation>
    <scope>NUCLEOTIDE SEQUENCE [LARGE SCALE GENOMIC DNA]</scope>
    <source>
        <strain evidence="2 3">NML120146</strain>
    </source>
</reference>
<evidence type="ECO:0000313" key="2">
    <source>
        <dbReference type="EMBL" id="ODR61586.1"/>
    </source>
</evidence>
<feature type="domain" description="Hint" evidence="1">
    <location>
        <begin position="363"/>
        <end position="461"/>
    </location>
</feature>
<accession>A0ABX3AN95</accession>
<dbReference type="Gene3D" id="2.170.16.10">
    <property type="entry name" value="Hedgehog/Intein (Hint) domain"/>
    <property type="match status" value="1"/>
</dbReference>
<dbReference type="RefSeq" id="WP_069408785.1">
    <property type="nucleotide sequence ID" value="NZ_DBFYTW010000158.1"/>
</dbReference>
<gene>
    <name evidence="2" type="ORF">BEI63_01245</name>
</gene>
<dbReference type="SUPFAM" id="SSF51294">
    <property type="entry name" value="Hedgehog/intein (Hint) domain"/>
    <property type="match status" value="1"/>
</dbReference>
<dbReference type="InterPro" id="IPR003587">
    <property type="entry name" value="Hint_dom_N"/>
</dbReference>
<dbReference type="EMBL" id="MEHD01000006">
    <property type="protein sequence ID" value="ODR61586.1"/>
    <property type="molecule type" value="Genomic_DNA"/>
</dbReference>
<keyword evidence="3" id="KW-1185">Reference proteome</keyword>
<evidence type="ECO:0000259" key="1">
    <source>
        <dbReference type="SMART" id="SM00306"/>
    </source>
</evidence>
<evidence type="ECO:0000313" key="3">
    <source>
        <dbReference type="Proteomes" id="UP000094869"/>
    </source>
</evidence>
<organism evidence="2 3">
    <name type="scientific">Eisenbergiella tayi</name>
    <dbReference type="NCBI Taxonomy" id="1432052"/>
    <lineage>
        <taxon>Bacteria</taxon>
        <taxon>Bacillati</taxon>
        <taxon>Bacillota</taxon>
        <taxon>Clostridia</taxon>
        <taxon>Lachnospirales</taxon>
        <taxon>Lachnospiraceae</taxon>
        <taxon>Eisenbergiella</taxon>
    </lineage>
</organism>
<dbReference type="Proteomes" id="UP000094869">
    <property type="component" value="Unassembled WGS sequence"/>
</dbReference>
<protein>
    <recommendedName>
        <fullName evidence="1">Hint domain-containing protein</fullName>
    </recommendedName>
</protein>
<comment type="caution">
    <text evidence="2">The sequence shown here is derived from an EMBL/GenBank/DDBJ whole genome shotgun (WGS) entry which is preliminary data.</text>
</comment>
<dbReference type="CDD" id="cd00081">
    <property type="entry name" value="Hint"/>
    <property type="match status" value="1"/>
</dbReference>
<sequence>MLLTRQADIKSYPEEAVAECWKNRNGISRRANRTLLKEGTMAEPTLLELEQPELYRFYDIFEVQDFSYSASEGKGHLRIQISLIKEYRNLKISAQILDLESQKVLGEITPETAENTSVLVVEEDFELTERNNVQSLGIIAYGDWGNNTPEDNELSVFRKANSADADYVYRHIWPKKEKCTVTLGTLEGRYPEPWVSGSTDHIVIALIRRPGDMKDVDYLCGFGRDKESGHPRLCVPGQGDLIFSEEEFPKEDEDHRNSAVCKLYRKSGGAAIIAGTPDYYCEQTIGITPLGHSYHYEFVSWYMGYDDPAGWKKTEFDYQMDMEVYTVTKEGGEEKWHVHELKVTSIKGEASFTQEVLPLQIMYGCMSGNTKICMADGCAKEIRSIRIGDQVLGRGGRLMRVVNVWEGPEMEQMVEFHAEGLPAEGLLLTKQHPVWVMKSDGSYGWKRAGECTAEDKLLVGNPMSGEAVFTPVAAIIRKVPDDNMVYNLDLEPKDAADGEGTMFGNGVLIGDNRIQNGIWR</sequence>
<proteinExistence type="predicted"/>
<name>A0ABX3AN95_9FIRM</name>
<dbReference type="SMART" id="SM00306">
    <property type="entry name" value="HintN"/>
    <property type="match status" value="1"/>
</dbReference>
<dbReference type="InterPro" id="IPR036844">
    <property type="entry name" value="Hint_dom_sf"/>
</dbReference>